<evidence type="ECO:0000313" key="2">
    <source>
        <dbReference type="EMBL" id="AHE99915.1"/>
    </source>
</evidence>
<feature type="chain" id="PRO_5004786999" evidence="1">
    <location>
        <begin position="27"/>
        <end position="354"/>
    </location>
</feature>
<keyword evidence="1" id="KW-0732">Signal</keyword>
<feature type="signal peptide" evidence="1">
    <location>
        <begin position="1"/>
        <end position="26"/>
    </location>
</feature>
<organism evidence="2 3">
    <name type="scientific">Thioalkalivibrio paradoxus ARh 1</name>
    <dbReference type="NCBI Taxonomy" id="713585"/>
    <lineage>
        <taxon>Bacteria</taxon>
        <taxon>Pseudomonadati</taxon>
        <taxon>Pseudomonadota</taxon>
        <taxon>Gammaproteobacteria</taxon>
        <taxon>Chromatiales</taxon>
        <taxon>Ectothiorhodospiraceae</taxon>
        <taxon>Thioalkalivibrio</taxon>
    </lineage>
</organism>
<proteinExistence type="predicted"/>
<dbReference type="OrthoDB" id="5764923at2"/>
<evidence type="ECO:0000313" key="3">
    <source>
        <dbReference type="Proteomes" id="UP000005289"/>
    </source>
</evidence>
<dbReference type="EMBL" id="CP007029">
    <property type="protein sequence ID" value="AHE99915.1"/>
    <property type="molecule type" value="Genomic_DNA"/>
</dbReference>
<protein>
    <submittedName>
        <fullName evidence="2">Uncharacterized protein</fullName>
    </submittedName>
</protein>
<reference evidence="2 3" key="1">
    <citation type="submission" date="2013-12" db="EMBL/GenBank/DDBJ databases">
        <authorList>
            <consortium name="DOE Joint Genome Institute"/>
            <person name="Muyzer G."/>
            <person name="Huntemann M."/>
            <person name="Han J."/>
            <person name="Chen A."/>
            <person name="Kyrpides N."/>
            <person name="Mavromatis K."/>
            <person name="Markowitz V."/>
            <person name="Palaniappan K."/>
            <person name="Ivanova N."/>
            <person name="Schaumberg A."/>
            <person name="Pati A."/>
            <person name="Liolios K."/>
            <person name="Nordberg H.P."/>
            <person name="Cantor M.N."/>
            <person name="Hua S.X."/>
            <person name="Woyke T."/>
        </authorList>
    </citation>
    <scope>NUCLEOTIDE SEQUENCE [LARGE SCALE GENOMIC DNA]</scope>
    <source>
        <strain evidence="2 3">ARh 1</strain>
    </source>
</reference>
<name>W0DSS4_9GAMM</name>
<dbReference type="RefSeq" id="WP_006745865.1">
    <property type="nucleotide sequence ID" value="NZ_CP007029.1"/>
</dbReference>
<sequence length="354" mass="37328">MAPTVRVFASAALSVGILGGISSAQASQLIFPYIVGSATVTTILTVANTTPPGHPGGGDAALHYTYMYKTGATAVMNDALCSRTPTTILSSATNDVQSFDVSGHFGSATRGVLFNDPSNNNNWDSGAQDWASLSGLEPVRAYGVIHNNNDDTGATFPAPYLYGEAFVFEFGSGAAWGYQALEDKGAGGTVDLAPFALGNRLPFTLGVPTGRFTFMPTTEFVTRFFVTPVTTEMANVNAQSRMRVFPWVEDPDVAGYDRDANPIPGFVPQDVTCIGAVDIESMLSSSAATALQHGGWAYLATIPPDSDLPGTVPTVTANVIKLEYNKGATFNGEPIGGVFNNAYQMRGIRGMYPE</sequence>
<keyword evidence="3" id="KW-1185">Reference proteome</keyword>
<dbReference type="KEGG" id="tti:THITH_03675"/>
<evidence type="ECO:0000256" key="1">
    <source>
        <dbReference type="SAM" id="SignalP"/>
    </source>
</evidence>
<accession>W0DSS4</accession>
<dbReference type="HOGENOM" id="CLU_769322_0_0_6"/>
<dbReference type="Proteomes" id="UP000005289">
    <property type="component" value="Chromosome"/>
</dbReference>
<dbReference type="AlphaFoldDB" id="W0DSS4"/>
<gene>
    <name evidence="2" type="ORF">THITH_03675</name>
</gene>